<reference evidence="1" key="1">
    <citation type="journal article" date="2022" name="Front. Genet.">
        <title>Chromosome-Scale Assembly of the Dendrobium nobile Genome Provides Insights Into the Molecular Mechanism of the Biosynthesis of the Medicinal Active Ingredient of Dendrobium.</title>
        <authorList>
            <person name="Xu Q."/>
            <person name="Niu S.-C."/>
            <person name="Li K.-L."/>
            <person name="Zheng P.-J."/>
            <person name="Zhang X.-J."/>
            <person name="Jia Y."/>
            <person name="Liu Y."/>
            <person name="Niu Y.-X."/>
            <person name="Yu L.-H."/>
            <person name="Chen D.-F."/>
            <person name="Zhang G.-Q."/>
        </authorList>
    </citation>
    <scope>NUCLEOTIDE SEQUENCE</scope>
    <source>
        <tissue evidence="1">Leaf</tissue>
    </source>
</reference>
<dbReference type="Proteomes" id="UP000829196">
    <property type="component" value="Unassembled WGS sequence"/>
</dbReference>
<proteinExistence type="predicted"/>
<dbReference type="EMBL" id="JAGYWB010000019">
    <property type="protein sequence ID" value="KAI0489397.1"/>
    <property type="molecule type" value="Genomic_DNA"/>
</dbReference>
<evidence type="ECO:0000313" key="2">
    <source>
        <dbReference type="Proteomes" id="UP000829196"/>
    </source>
</evidence>
<dbReference type="AlphaFoldDB" id="A0A8T3A589"/>
<comment type="caution">
    <text evidence="1">The sequence shown here is derived from an EMBL/GenBank/DDBJ whole genome shotgun (WGS) entry which is preliminary data.</text>
</comment>
<keyword evidence="2" id="KW-1185">Reference proteome</keyword>
<dbReference type="SMR" id="A0A8T3A589"/>
<sequence length="49" mass="5353">MISLSICEIPLSKDMPCCNLTGNGIFCTSSAENLLGQVFQQIDFTSLLR</sequence>
<evidence type="ECO:0000313" key="1">
    <source>
        <dbReference type="EMBL" id="KAI0489397.1"/>
    </source>
</evidence>
<protein>
    <submittedName>
        <fullName evidence="1">Uncharacterized protein</fullName>
    </submittedName>
</protein>
<gene>
    <name evidence="1" type="ORF">KFK09_029239</name>
</gene>
<name>A0A8T3A589_DENNO</name>
<accession>A0A8T3A589</accession>
<organism evidence="1 2">
    <name type="scientific">Dendrobium nobile</name>
    <name type="common">Orchid</name>
    <dbReference type="NCBI Taxonomy" id="94219"/>
    <lineage>
        <taxon>Eukaryota</taxon>
        <taxon>Viridiplantae</taxon>
        <taxon>Streptophyta</taxon>
        <taxon>Embryophyta</taxon>
        <taxon>Tracheophyta</taxon>
        <taxon>Spermatophyta</taxon>
        <taxon>Magnoliopsida</taxon>
        <taxon>Liliopsida</taxon>
        <taxon>Asparagales</taxon>
        <taxon>Orchidaceae</taxon>
        <taxon>Epidendroideae</taxon>
        <taxon>Malaxideae</taxon>
        <taxon>Dendrobiinae</taxon>
        <taxon>Dendrobium</taxon>
    </lineage>
</organism>